<keyword evidence="3" id="KW-1185">Reference proteome</keyword>
<feature type="compositionally biased region" description="Acidic residues" evidence="1">
    <location>
        <begin position="96"/>
        <end position="119"/>
    </location>
</feature>
<name>A0A830F3E6_9EURY</name>
<evidence type="ECO:0000313" key="3">
    <source>
        <dbReference type="Proteomes" id="UP000628840"/>
    </source>
</evidence>
<sequence>MPEIDIAAEQAEYLEELRAALAEEHLGEYGTMRTRDALQYLIDQHEASDDGSALGTDTDAAAASDDGDASDLSVDDLPDETPAVEAETPDATGEGAGEDVEAADIDGDADDGDGGDADADAGGGPSPLAQTMQLLEDNDDVWEEVESSDGKYAVTLPDGSTKHARTKDDVRALLFKHYR</sequence>
<dbReference type="AlphaFoldDB" id="A0A830F3E6"/>
<proteinExistence type="predicted"/>
<feature type="compositionally biased region" description="Acidic residues" evidence="1">
    <location>
        <begin position="65"/>
        <end position="79"/>
    </location>
</feature>
<protein>
    <submittedName>
        <fullName evidence="2">Uncharacterized protein</fullName>
    </submittedName>
</protein>
<gene>
    <name evidence="2" type="ORF">GCM10009037_19070</name>
</gene>
<organism evidence="2 3">
    <name type="scientific">Halarchaeum grantii</name>
    <dbReference type="NCBI Taxonomy" id="1193105"/>
    <lineage>
        <taxon>Archaea</taxon>
        <taxon>Methanobacteriati</taxon>
        <taxon>Methanobacteriota</taxon>
        <taxon>Stenosarchaea group</taxon>
        <taxon>Halobacteria</taxon>
        <taxon>Halobacteriales</taxon>
        <taxon>Halobacteriaceae</taxon>
    </lineage>
</organism>
<evidence type="ECO:0000313" key="2">
    <source>
        <dbReference type="EMBL" id="GGL35569.1"/>
    </source>
</evidence>
<dbReference type="RefSeq" id="WP_188883260.1">
    <property type="nucleotide sequence ID" value="NZ_BMPF01000002.1"/>
</dbReference>
<evidence type="ECO:0000256" key="1">
    <source>
        <dbReference type="SAM" id="MobiDB-lite"/>
    </source>
</evidence>
<dbReference type="OrthoDB" id="205007at2157"/>
<dbReference type="EMBL" id="BMPF01000002">
    <property type="protein sequence ID" value="GGL35569.1"/>
    <property type="molecule type" value="Genomic_DNA"/>
</dbReference>
<comment type="caution">
    <text evidence="2">The sequence shown here is derived from an EMBL/GenBank/DDBJ whole genome shotgun (WGS) entry which is preliminary data.</text>
</comment>
<feature type="compositionally biased region" description="Low complexity" evidence="1">
    <location>
        <begin position="50"/>
        <end position="64"/>
    </location>
</feature>
<feature type="region of interest" description="Disordered" evidence="1">
    <location>
        <begin position="47"/>
        <end position="131"/>
    </location>
</feature>
<accession>A0A830F3E6</accession>
<dbReference type="Proteomes" id="UP000628840">
    <property type="component" value="Unassembled WGS sequence"/>
</dbReference>
<reference evidence="2 3" key="1">
    <citation type="journal article" date="2019" name="Int. J. Syst. Evol. Microbiol.">
        <title>The Global Catalogue of Microorganisms (GCM) 10K type strain sequencing project: providing services to taxonomists for standard genome sequencing and annotation.</title>
        <authorList>
            <consortium name="The Broad Institute Genomics Platform"/>
            <consortium name="The Broad Institute Genome Sequencing Center for Infectious Disease"/>
            <person name="Wu L."/>
            <person name="Ma J."/>
        </authorList>
    </citation>
    <scope>NUCLEOTIDE SEQUENCE [LARGE SCALE GENOMIC DNA]</scope>
    <source>
        <strain evidence="2 3">JCM 19585</strain>
    </source>
</reference>